<dbReference type="AlphaFoldDB" id="A0A224XWK4"/>
<name>A0A224XWK4_9HEMI</name>
<reference evidence="1" key="1">
    <citation type="journal article" date="2018" name="PLoS Negl. Trop. Dis.">
        <title>An insight into the salivary gland and fat body transcriptome of Panstrongylus lignarius (Hemiptera: Heteroptera), the main vector of Chagas disease in Peru.</title>
        <authorList>
            <person name="Nevoa J.C."/>
            <person name="Mendes M.T."/>
            <person name="da Silva M.V."/>
            <person name="Soares S.C."/>
            <person name="Oliveira C.J.F."/>
            <person name="Ribeiro J.M.C."/>
        </authorList>
    </citation>
    <scope>NUCLEOTIDE SEQUENCE</scope>
</reference>
<protein>
    <submittedName>
        <fullName evidence="1">Putative secreted protein</fullName>
    </submittedName>
</protein>
<organism evidence="1">
    <name type="scientific">Panstrongylus lignarius</name>
    <dbReference type="NCBI Taxonomy" id="156445"/>
    <lineage>
        <taxon>Eukaryota</taxon>
        <taxon>Metazoa</taxon>
        <taxon>Ecdysozoa</taxon>
        <taxon>Arthropoda</taxon>
        <taxon>Hexapoda</taxon>
        <taxon>Insecta</taxon>
        <taxon>Pterygota</taxon>
        <taxon>Neoptera</taxon>
        <taxon>Paraneoptera</taxon>
        <taxon>Hemiptera</taxon>
        <taxon>Heteroptera</taxon>
        <taxon>Panheteroptera</taxon>
        <taxon>Cimicomorpha</taxon>
        <taxon>Reduviidae</taxon>
        <taxon>Triatominae</taxon>
        <taxon>Panstrongylus</taxon>
    </lineage>
</organism>
<evidence type="ECO:0000313" key="1">
    <source>
        <dbReference type="EMBL" id="JAW14248.1"/>
    </source>
</evidence>
<dbReference type="EMBL" id="GFTR01002178">
    <property type="protein sequence ID" value="JAW14248.1"/>
    <property type="molecule type" value="Transcribed_RNA"/>
</dbReference>
<accession>A0A224XWK4</accession>
<sequence>MCRRLPLHFVKTTKVSLRVCVCMFYLEMVLGSCSELLPLYIKDQAVQCPSYHPQHLSKLNLFRFGHATASGTDTSFRNQQPERPLYVIVFFFFLFPTPVRGSIIVVDIEFSPEINISRSSESKQVIFRK</sequence>
<proteinExistence type="predicted"/>